<comment type="caution">
    <text evidence="2">The sequence shown here is derived from an EMBL/GenBank/DDBJ whole genome shotgun (WGS) entry which is preliminary data.</text>
</comment>
<feature type="transmembrane region" description="Helical" evidence="1">
    <location>
        <begin position="191"/>
        <end position="214"/>
    </location>
</feature>
<dbReference type="Pfam" id="PF03929">
    <property type="entry name" value="PepSY_TM"/>
    <property type="match status" value="1"/>
</dbReference>
<keyword evidence="1" id="KW-1133">Transmembrane helix</keyword>
<feature type="transmembrane region" description="Helical" evidence="1">
    <location>
        <begin position="152"/>
        <end position="170"/>
    </location>
</feature>
<dbReference type="InterPro" id="IPR005625">
    <property type="entry name" value="PepSY-ass_TM"/>
</dbReference>
<protein>
    <submittedName>
        <fullName evidence="2">PepSY domain-containing protein</fullName>
    </submittedName>
</protein>
<reference evidence="2 3" key="1">
    <citation type="submission" date="2024-02" db="EMBL/GenBank/DDBJ databases">
        <title>Whole genome sequencing and characterization of Corynebacterium isolated from the ocular surface of dry eye disease sufferers.</title>
        <authorList>
            <person name="Naqvi M."/>
        </authorList>
    </citation>
    <scope>NUCLEOTIDE SEQUENCE [LARGE SCALE GENOMIC DNA]</scope>
    <source>
        <strain evidence="2 3">PCRF</strain>
    </source>
</reference>
<keyword evidence="1" id="KW-0472">Membrane</keyword>
<dbReference type="RefSeq" id="WP_337891006.1">
    <property type="nucleotide sequence ID" value="NZ_JBAHVI010000012.1"/>
</dbReference>
<dbReference type="PANTHER" id="PTHR34219:SF1">
    <property type="entry name" value="PEPSY DOMAIN-CONTAINING PROTEIN"/>
    <property type="match status" value="1"/>
</dbReference>
<sequence>MRGVVRNAHTLAGLLVAPLILVAALTGLFYAVSPTLEKLAYREELTATSQDQPKPLSEQVAAAQEAYPGLALKGVRASENPGDTTRVLLADPELGPAKKFSRAVFVDPGSLEIKGDLVQYGTSGSLPLRTWISHGHKELWLGQPGRVYSEVAATWLGPLAVTGVVLFLATRVRNRAPARRGSRRYAKEKHALLGLIVAPGMIFLCVSGLTWSLVAGNTIAQVRTHLDWMAPTPDTAVAASASLEAEPGAAGRDPLDTVLAAARAEGLTGYIDLTASKDGEGAWKVVEARQPFRFATDAVAVDGHTGAVVDSVPFSSWPLAAKATSWIIQLHMGTLLGIYTQIALGAVALFIIALGAVALFIIAVVVLGYLAWWRRRRHQRSLPSLSPWAAVPGWGKAALLAACVAYSVIAPLFAASMVVLVALSFLMEAVRTVRTVRAARGREGRGEHVRPRQDSNPRQ</sequence>
<accession>A0ABU8P1F5</accession>
<feature type="transmembrane region" description="Helical" evidence="1">
    <location>
        <begin position="342"/>
        <end position="373"/>
    </location>
</feature>
<keyword evidence="3" id="KW-1185">Reference proteome</keyword>
<evidence type="ECO:0000256" key="1">
    <source>
        <dbReference type="SAM" id="Phobius"/>
    </source>
</evidence>
<organism evidence="2 3">
    <name type="scientific">Corynebacterium mastitidis</name>
    <dbReference type="NCBI Taxonomy" id="161890"/>
    <lineage>
        <taxon>Bacteria</taxon>
        <taxon>Bacillati</taxon>
        <taxon>Actinomycetota</taxon>
        <taxon>Actinomycetes</taxon>
        <taxon>Mycobacteriales</taxon>
        <taxon>Corynebacteriaceae</taxon>
        <taxon>Corynebacterium</taxon>
    </lineage>
</organism>
<name>A0ABU8P1F5_9CORY</name>
<dbReference type="PANTHER" id="PTHR34219">
    <property type="entry name" value="IRON-REGULATED INNER MEMBRANE PROTEIN-RELATED"/>
    <property type="match status" value="1"/>
</dbReference>
<dbReference type="EMBL" id="JBAHVJ010000013">
    <property type="protein sequence ID" value="MEJ4100872.1"/>
    <property type="molecule type" value="Genomic_DNA"/>
</dbReference>
<evidence type="ECO:0000313" key="2">
    <source>
        <dbReference type="EMBL" id="MEJ4100872.1"/>
    </source>
</evidence>
<feature type="transmembrane region" description="Helical" evidence="1">
    <location>
        <begin position="413"/>
        <end position="430"/>
    </location>
</feature>
<gene>
    <name evidence="2" type="ORF">V5S96_10970</name>
</gene>
<evidence type="ECO:0000313" key="3">
    <source>
        <dbReference type="Proteomes" id="UP001359781"/>
    </source>
</evidence>
<proteinExistence type="predicted"/>
<dbReference type="Proteomes" id="UP001359781">
    <property type="component" value="Unassembled WGS sequence"/>
</dbReference>
<feature type="transmembrane region" description="Helical" evidence="1">
    <location>
        <begin position="12"/>
        <end position="32"/>
    </location>
</feature>
<keyword evidence="1" id="KW-0812">Transmembrane</keyword>